<keyword evidence="3" id="KW-1185">Reference proteome</keyword>
<proteinExistence type="predicted"/>
<accession>A0ABW4RUC0</accession>
<sequence length="195" mass="20993">MPVNDGGDFVDQVEAIKAWGKAAQEVLVETAGTGSTIEYQAFARALQQRSGIHTKQPTSKWVGPLLGIVARQCQQQQVPLLTALVVRRDGTVGPAYDEILRFARIPAVIGDREEHAAEQRRAAHARWQGRVPVAQTAPADGTTPATGTARPRKATVVGKVPVTKASRSKPEPLQGNICPRCFMQMSLTGVCDNCD</sequence>
<organism evidence="2 3">
    <name type="scientific">Luteococcus peritonei</name>
    <dbReference type="NCBI Taxonomy" id="88874"/>
    <lineage>
        <taxon>Bacteria</taxon>
        <taxon>Bacillati</taxon>
        <taxon>Actinomycetota</taxon>
        <taxon>Actinomycetes</taxon>
        <taxon>Propionibacteriales</taxon>
        <taxon>Propionibacteriaceae</taxon>
        <taxon>Luteococcus</taxon>
    </lineage>
</organism>
<dbReference type="Proteomes" id="UP001597326">
    <property type="component" value="Unassembled WGS sequence"/>
</dbReference>
<feature type="compositionally biased region" description="Low complexity" evidence="1">
    <location>
        <begin position="134"/>
        <end position="149"/>
    </location>
</feature>
<reference evidence="3" key="1">
    <citation type="journal article" date="2019" name="Int. J. Syst. Evol. Microbiol.">
        <title>The Global Catalogue of Microorganisms (GCM) 10K type strain sequencing project: providing services to taxonomists for standard genome sequencing and annotation.</title>
        <authorList>
            <consortium name="The Broad Institute Genomics Platform"/>
            <consortium name="The Broad Institute Genome Sequencing Center for Infectious Disease"/>
            <person name="Wu L."/>
            <person name="Ma J."/>
        </authorList>
    </citation>
    <scope>NUCLEOTIDE SEQUENCE [LARGE SCALE GENOMIC DNA]</scope>
    <source>
        <strain evidence="3">CAIM 431</strain>
    </source>
</reference>
<dbReference type="RefSeq" id="WP_343873389.1">
    <property type="nucleotide sequence ID" value="NZ_BAAAIX010000016.1"/>
</dbReference>
<protein>
    <submittedName>
        <fullName evidence="2">Uncharacterized protein</fullName>
    </submittedName>
</protein>
<evidence type="ECO:0000256" key="1">
    <source>
        <dbReference type="SAM" id="MobiDB-lite"/>
    </source>
</evidence>
<evidence type="ECO:0000313" key="3">
    <source>
        <dbReference type="Proteomes" id="UP001597326"/>
    </source>
</evidence>
<feature type="region of interest" description="Disordered" evidence="1">
    <location>
        <begin position="124"/>
        <end position="155"/>
    </location>
</feature>
<dbReference type="EMBL" id="JBHUFZ010000015">
    <property type="protein sequence ID" value="MFD1889772.1"/>
    <property type="molecule type" value="Genomic_DNA"/>
</dbReference>
<gene>
    <name evidence="2" type="ORF">ACFSCS_06150</name>
</gene>
<comment type="caution">
    <text evidence="2">The sequence shown here is derived from an EMBL/GenBank/DDBJ whole genome shotgun (WGS) entry which is preliminary data.</text>
</comment>
<name>A0ABW4RUC0_9ACTN</name>
<evidence type="ECO:0000313" key="2">
    <source>
        <dbReference type="EMBL" id="MFD1889772.1"/>
    </source>
</evidence>